<gene>
    <name evidence="3" type="ORF">AHMF7605_28895</name>
</gene>
<keyword evidence="4" id="KW-1185">Reference proteome</keyword>
<dbReference type="AlphaFoldDB" id="A0A2T2Y8T1"/>
<feature type="transmembrane region" description="Helical" evidence="1">
    <location>
        <begin position="52"/>
        <end position="71"/>
    </location>
</feature>
<proteinExistence type="predicted"/>
<evidence type="ECO:0000313" key="4">
    <source>
        <dbReference type="Proteomes" id="UP000240357"/>
    </source>
</evidence>
<dbReference type="EMBL" id="PYFT01000002">
    <property type="protein sequence ID" value="PSR51929.1"/>
    <property type="molecule type" value="Genomic_DNA"/>
</dbReference>
<accession>A0A2T2Y8T1</accession>
<keyword evidence="1" id="KW-1133">Transmembrane helix</keyword>
<dbReference type="InterPro" id="IPR025408">
    <property type="entry name" value="DUF4134"/>
</dbReference>
<reference evidence="3 4" key="1">
    <citation type="submission" date="2018-03" db="EMBL/GenBank/DDBJ databases">
        <title>Adhaeribacter sp. HMF7605 Genome sequencing and assembly.</title>
        <authorList>
            <person name="Kang H."/>
            <person name="Kang J."/>
            <person name="Cha I."/>
            <person name="Kim H."/>
            <person name="Joh K."/>
        </authorList>
    </citation>
    <scope>NUCLEOTIDE SEQUENCE [LARGE SCALE GENOMIC DNA]</scope>
    <source>
        <strain evidence="3 4">HMF7605</strain>
    </source>
</reference>
<organism evidence="3 4">
    <name type="scientific">Adhaeribacter arboris</name>
    <dbReference type="NCBI Taxonomy" id="2072846"/>
    <lineage>
        <taxon>Bacteria</taxon>
        <taxon>Pseudomonadati</taxon>
        <taxon>Bacteroidota</taxon>
        <taxon>Cytophagia</taxon>
        <taxon>Cytophagales</taxon>
        <taxon>Hymenobacteraceae</taxon>
        <taxon>Adhaeribacter</taxon>
    </lineage>
</organism>
<keyword evidence="1" id="KW-0812">Transmembrane</keyword>
<evidence type="ECO:0000256" key="1">
    <source>
        <dbReference type="SAM" id="Phobius"/>
    </source>
</evidence>
<dbReference type="Pfam" id="PF13572">
    <property type="entry name" value="DUF4134"/>
    <property type="match status" value="1"/>
</dbReference>
<evidence type="ECO:0000256" key="2">
    <source>
        <dbReference type="SAM" id="SignalP"/>
    </source>
</evidence>
<name>A0A2T2Y8T1_9BACT</name>
<feature type="transmembrane region" description="Helical" evidence="1">
    <location>
        <begin position="83"/>
        <end position="105"/>
    </location>
</feature>
<dbReference type="OrthoDB" id="1029065at2"/>
<protein>
    <submittedName>
        <fullName evidence="3">Conjugal transfer protein</fullName>
    </submittedName>
</protein>
<dbReference type="Proteomes" id="UP000240357">
    <property type="component" value="Unassembled WGS sequence"/>
</dbReference>
<keyword evidence="2" id="KW-0732">Signal</keyword>
<sequence>MKTTLFSKFSKRALLFVLSIAYAVTANAQGGGAAGIDAGASELTTYIDPIGNLILIIGAIVGLVGGVRVYIKWNSGDNDVQKSIMGWVGSCVFLMVVGTIVKAFFGV</sequence>
<dbReference type="RefSeq" id="WP_106933750.1">
    <property type="nucleotide sequence ID" value="NZ_PYFT01000002.1"/>
</dbReference>
<evidence type="ECO:0000313" key="3">
    <source>
        <dbReference type="EMBL" id="PSR51929.1"/>
    </source>
</evidence>
<comment type="caution">
    <text evidence="3">The sequence shown here is derived from an EMBL/GenBank/DDBJ whole genome shotgun (WGS) entry which is preliminary data.</text>
</comment>
<feature type="chain" id="PRO_5015604752" evidence="2">
    <location>
        <begin position="29"/>
        <end position="107"/>
    </location>
</feature>
<keyword evidence="1" id="KW-0472">Membrane</keyword>
<feature type="signal peptide" evidence="2">
    <location>
        <begin position="1"/>
        <end position="28"/>
    </location>
</feature>